<dbReference type="AlphaFoldDB" id="A0A3B0V9H0"/>
<feature type="non-terminal residue" evidence="1">
    <location>
        <position position="1"/>
    </location>
</feature>
<accession>A0A3B0V9H0</accession>
<reference evidence="1" key="1">
    <citation type="submission" date="2018-06" db="EMBL/GenBank/DDBJ databases">
        <authorList>
            <person name="Zhirakovskaya E."/>
        </authorList>
    </citation>
    <scope>NUCLEOTIDE SEQUENCE</scope>
</reference>
<organism evidence="1">
    <name type="scientific">hydrothermal vent metagenome</name>
    <dbReference type="NCBI Taxonomy" id="652676"/>
    <lineage>
        <taxon>unclassified sequences</taxon>
        <taxon>metagenomes</taxon>
        <taxon>ecological metagenomes</taxon>
    </lineage>
</organism>
<sequence>REMREAGKQPLLFHLIPHVLYRGVIHLPEATIIEV</sequence>
<protein>
    <submittedName>
        <fullName evidence="1">Uncharacterized protein</fullName>
    </submittedName>
</protein>
<name>A0A3B0V9H0_9ZZZZ</name>
<proteinExistence type="predicted"/>
<gene>
    <name evidence="1" type="ORF">MNBD_CHLOROFLEXI01-1721</name>
</gene>
<dbReference type="EMBL" id="UOEU01000664">
    <property type="protein sequence ID" value="VAW37410.1"/>
    <property type="molecule type" value="Genomic_DNA"/>
</dbReference>
<evidence type="ECO:0000313" key="1">
    <source>
        <dbReference type="EMBL" id="VAW37410.1"/>
    </source>
</evidence>